<evidence type="ECO:0000313" key="6">
    <source>
        <dbReference type="Proteomes" id="UP000245697"/>
    </source>
</evidence>
<dbReference type="InterPro" id="IPR006558">
    <property type="entry name" value="LamG-like"/>
</dbReference>
<dbReference type="EMBL" id="QGGR01000001">
    <property type="protein sequence ID" value="PWK52354.1"/>
    <property type="molecule type" value="Genomic_DNA"/>
</dbReference>
<dbReference type="OrthoDB" id="3298563at2"/>
<dbReference type="SUPFAM" id="SSF49899">
    <property type="entry name" value="Concanavalin A-like lectins/glucanases"/>
    <property type="match status" value="3"/>
</dbReference>
<name>A0A316FUA7_9ACTN</name>
<comment type="caution">
    <text evidence="5">The sequence shown here is derived from an EMBL/GenBank/DDBJ whole genome shotgun (WGS) entry which is preliminary data.</text>
</comment>
<accession>A0A316FUA7</accession>
<evidence type="ECO:0000313" key="5">
    <source>
        <dbReference type="EMBL" id="PWK52354.1"/>
    </source>
</evidence>
<keyword evidence="2" id="KW-1015">Disulfide bond</keyword>
<sequence length="755" mass="76860">MRKVLLVVLTGVLLASGPWLWSSAGGVWTATASAPATVAASAGFPGVPKIVTDGGPVFYHRGEDAQSGAVTSVATDSSGNSQNGTYAGPTNGSSMWWRMDDGAAATRFADASGATNTGQHTGSGMTITASPGPTGGAYMLGASSNATFAQAALSSVLSPFRADRGFTVSVWANLGDTAPTVSGTRAAVAHLTNSSYPRSDVALVADHSASCTTPPCWTFTMAKDPSTLTGVTGWDTVHGPTAVVNTWALLTGVFHAGTGTMTLYVNGTAAAPTAAHTVPVNAATGRNIGFGRYRIANAWSSYGGRDTGTGMLIGEARTWRRALSAAEVAELPVRATARWSFDEVSGTPGWTGSASSTGGGTVTARSAAGVTLGGAAALATGRTGNGLSIPTAGPTGYLQGPAGQVNTNGSFSAGAWVKLTSAAADRTIISQNGTNTTAFTIGYDQSQNRWAMRFWPSDSGAATPTVTYSAANSVVLNQWTHVAGVYEAGSQIRLYVNGRSSGTAATHTTHWASSGAVQIGRRLTGGATAAGWQGQLDDLRIFNGYDLVTATLTPLLGGIAVEEFGGLDGTTKTGHANSTAVAFGGVTNGWNGRYSSTPAPSAFTVECLIRVAPGDRGVIAGFADTGSGPDGISADRLLYVDTAGRARFGVISGGVPVTLAGAAAVDDGAWHHVMGSVGADGLKLYVDGVRTANTAVTGSASANGYWRWGGLPLPPPAGWPSEPPNPYLTGTIDELAAYSRQLTDQENLWRVYANY</sequence>
<proteinExistence type="predicted"/>
<dbReference type="Pfam" id="PF13385">
    <property type="entry name" value="Laminin_G_3"/>
    <property type="match status" value="3"/>
</dbReference>
<dbReference type="PANTHER" id="PTHR46943:SF1">
    <property type="entry name" value="PENTRAXIN-RELATED PROTEIN PTX3"/>
    <property type="match status" value="1"/>
</dbReference>
<evidence type="ECO:0000259" key="4">
    <source>
        <dbReference type="SMART" id="SM00560"/>
    </source>
</evidence>
<evidence type="ECO:0000256" key="2">
    <source>
        <dbReference type="ARBA" id="ARBA00023157"/>
    </source>
</evidence>
<dbReference type="SMART" id="SM00560">
    <property type="entry name" value="LamGL"/>
    <property type="match status" value="2"/>
</dbReference>
<gene>
    <name evidence="5" type="ORF">BC793_101363</name>
</gene>
<dbReference type="RefSeq" id="WP_146246158.1">
    <property type="nucleotide sequence ID" value="NZ_BONA01000017.1"/>
</dbReference>
<dbReference type="InterPro" id="IPR042837">
    <property type="entry name" value="PTX3"/>
</dbReference>
<keyword evidence="5" id="KW-0430">Lectin</keyword>
<feature type="region of interest" description="Disordered" evidence="3">
    <location>
        <begin position="72"/>
        <end position="92"/>
    </location>
</feature>
<dbReference type="GO" id="GO:0006955">
    <property type="term" value="P:immune response"/>
    <property type="evidence" value="ECO:0007669"/>
    <property type="project" value="InterPro"/>
</dbReference>
<evidence type="ECO:0000256" key="1">
    <source>
        <dbReference type="ARBA" id="ARBA00022729"/>
    </source>
</evidence>
<keyword evidence="6" id="KW-1185">Reference proteome</keyword>
<dbReference type="AlphaFoldDB" id="A0A316FUA7"/>
<organism evidence="5 6">
    <name type="scientific">Actinoplanes xinjiangensis</name>
    <dbReference type="NCBI Taxonomy" id="512350"/>
    <lineage>
        <taxon>Bacteria</taxon>
        <taxon>Bacillati</taxon>
        <taxon>Actinomycetota</taxon>
        <taxon>Actinomycetes</taxon>
        <taxon>Micromonosporales</taxon>
        <taxon>Micromonosporaceae</taxon>
        <taxon>Actinoplanes</taxon>
    </lineage>
</organism>
<protein>
    <submittedName>
        <fullName evidence="5">Concanavalin A-like lectin/glucanase superfamily protein</fullName>
    </submittedName>
</protein>
<dbReference type="PANTHER" id="PTHR46943">
    <property type="entry name" value="PENTRAXIN-RELATED PROTEIN PTX3"/>
    <property type="match status" value="1"/>
</dbReference>
<dbReference type="GO" id="GO:0030246">
    <property type="term" value="F:carbohydrate binding"/>
    <property type="evidence" value="ECO:0007669"/>
    <property type="project" value="UniProtKB-KW"/>
</dbReference>
<evidence type="ECO:0000256" key="3">
    <source>
        <dbReference type="SAM" id="MobiDB-lite"/>
    </source>
</evidence>
<dbReference type="Gene3D" id="2.60.120.200">
    <property type="match status" value="3"/>
</dbReference>
<keyword evidence="1" id="KW-0732">Signal</keyword>
<dbReference type="InterPro" id="IPR013320">
    <property type="entry name" value="ConA-like_dom_sf"/>
</dbReference>
<reference evidence="5 6" key="1">
    <citation type="submission" date="2018-05" db="EMBL/GenBank/DDBJ databases">
        <title>Genomic Encyclopedia of Archaeal and Bacterial Type Strains, Phase II (KMG-II): from individual species to whole genera.</title>
        <authorList>
            <person name="Goeker M."/>
        </authorList>
    </citation>
    <scope>NUCLEOTIDE SEQUENCE [LARGE SCALE GENOMIC DNA]</scope>
    <source>
        <strain evidence="5 6">DSM 45184</strain>
    </source>
</reference>
<feature type="domain" description="LamG-like jellyroll fold" evidence="4">
    <location>
        <begin position="164"/>
        <end position="326"/>
    </location>
</feature>
<dbReference type="Proteomes" id="UP000245697">
    <property type="component" value="Unassembled WGS sequence"/>
</dbReference>
<feature type="domain" description="LamG-like jellyroll fold" evidence="4">
    <location>
        <begin position="409"/>
        <end position="546"/>
    </location>
</feature>